<accession>M0ZVG1</accession>
<dbReference type="HOGENOM" id="CLU_2642867_0_0_1"/>
<comment type="similarity">
    <text evidence="1">Belongs to the carotenoid/retinoid oxidoreductase family.</text>
</comment>
<dbReference type="AlphaFoldDB" id="M0ZVG1"/>
<dbReference type="ExpressionAtlas" id="M0ZVG1">
    <property type="expression patterns" value="baseline and differential"/>
</dbReference>
<proteinExistence type="inferred from homology"/>
<organism evidence="2 3">
    <name type="scientific">Solanum tuberosum</name>
    <name type="common">Potato</name>
    <dbReference type="NCBI Taxonomy" id="4113"/>
    <lineage>
        <taxon>Eukaryota</taxon>
        <taxon>Viridiplantae</taxon>
        <taxon>Streptophyta</taxon>
        <taxon>Embryophyta</taxon>
        <taxon>Tracheophyta</taxon>
        <taxon>Spermatophyta</taxon>
        <taxon>Magnoliopsida</taxon>
        <taxon>eudicotyledons</taxon>
        <taxon>Gunneridae</taxon>
        <taxon>Pentapetalae</taxon>
        <taxon>asterids</taxon>
        <taxon>lamiids</taxon>
        <taxon>Solanales</taxon>
        <taxon>Solanaceae</taxon>
        <taxon>Solanoideae</taxon>
        <taxon>Solaneae</taxon>
        <taxon>Solanum</taxon>
    </lineage>
</organism>
<dbReference type="Gramene" id="PGSC0003DMT400009014">
    <property type="protein sequence ID" value="PGSC0003DMT400009014"/>
    <property type="gene ID" value="PGSC0003DMG402003505"/>
</dbReference>
<dbReference type="PANTHER" id="PTHR10668:SF103">
    <property type="entry name" value="PYRIDINE NUCLEOTIDE-DISULFIDE OXIDOREDUCTASE DOMAIN-CONTAINING PROTEIN 2"/>
    <property type="match status" value="1"/>
</dbReference>
<dbReference type="EnsemblPlants" id="PGSC0003DMT400009014">
    <property type="protein sequence ID" value="PGSC0003DMT400009014"/>
    <property type="gene ID" value="PGSC0003DMG402003505"/>
</dbReference>
<evidence type="ECO:0000313" key="2">
    <source>
        <dbReference type="EnsemblPlants" id="PGSC0003DMT400009014"/>
    </source>
</evidence>
<dbReference type="PANTHER" id="PTHR10668">
    <property type="entry name" value="PHYTOENE DEHYDROGENASE"/>
    <property type="match status" value="1"/>
</dbReference>
<name>M0ZVG1_SOLTU</name>
<protein>
    <submittedName>
        <fullName evidence="2">Phytoene dehydrogenase</fullName>
    </submittedName>
</protein>
<reference evidence="3" key="1">
    <citation type="journal article" date="2011" name="Nature">
        <title>Genome sequence and analysis of the tuber crop potato.</title>
        <authorList>
            <consortium name="The Potato Genome Sequencing Consortium"/>
        </authorList>
    </citation>
    <scope>NUCLEOTIDE SEQUENCE [LARGE SCALE GENOMIC DNA]</scope>
    <source>
        <strain evidence="3">cv. DM1-3 516 R44</strain>
    </source>
</reference>
<sequence length="77" mass="8778">MILIQRQLYNSGACSIEEMHSAAQDAENGLPSRRPIIEMTIPTVFDKTISPSGTRVCFVTCLCNYLFDSKLLYEFLW</sequence>
<evidence type="ECO:0000256" key="1">
    <source>
        <dbReference type="ARBA" id="ARBA00006046"/>
    </source>
</evidence>
<keyword evidence="3" id="KW-1185">Reference proteome</keyword>
<dbReference type="Proteomes" id="UP000011115">
    <property type="component" value="Unassembled WGS sequence"/>
</dbReference>
<reference evidence="2" key="2">
    <citation type="submission" date="2015-06" db="UniProtKB">
        <authorList>
            <consortium name="EnsemblPlants"/>
        </authorList>
    </citation>
    <scope>IDENTIFICATION</scope>
    <source>
        <strain evidence="2">DM1-3 516 R44</strain>
    </source>
</reference>
<evidence type="ECO:0000313" key="3">
    <source>
        <dbReference type="Proteomes" id="UP000011115"/>
    </source>
</evidence>